<dbReference type="NCBIfam" id="TIGR01470">
    <property type="entry name" value="cysG_Nterm"/>
    <property type="match status" value="1"/>
</dbReference>
<dbReference type="Gene3D" id="1.10.8.610">
    <property type="entry name" value="SirC, precorrin-2 dehydrogenase, C-terminal helical domain-like"/>
    <property type="match status" value="1"/>
</dbReference>
<name>L0KYB3_METHD</name>
<proteinExistence type="predicted"/>
<keyword evidence="5" id="KW-0627">Porphyrin biosynthesis</keyword>
<dbReference type="AlphaFoldDB" id="L0KYB3"/>
<dbReference type="Pfam" id="PF13241">
    <property type="entry name" value="NAD_binding_7"/>
    <property type="match status" value="1"/>
</dbReference>
<keyword evidence="4" id="KW-0520">NAD</keyword>
<organism evidence="8 9">
    <name type="scientific">Methanomethylovorans hollandica (strain DSM 15978 / NBRC 107637 / DMS1)</name>
    <dbReference type="NCBI Taxonomy" id="867904"/>
    <lineage>
        <taxon>Archaea</taxon>
        <taxon>Methanobacteriati</taxon>
        <taxon>Methanobacteriota</taxon>
        <taxon>Stenosarchaea group</taxon>
        <taxon>Methanomicrobia</taxon>
        <taxon>Methanosarcinales</taxon>
        <taxon>Methanosarcinaceae</taxon>
        <taxon>Methanomethylovorans</taxon>
    </lineage>
</organism>
<dbReference type="KEGG" id="mhz:Metho_0825"/>
<evidence type="ECO:0000313" key="8">
    <source>
        <dbReference type="EMBL" id="AGB49068.1"/>
    </source>
</evidence>
<dbReference type="InterPro" id="IPR042518">
    <property type="entry name" value="SirC_C"/>
</dbReference>
<dbReference type="PANTHER" id="PTHR35330:SF1">
    <property type="entry name" value="SIROHEME BIOSYNTHESIS PROTEIN MET8"/>
    <property type="match status" value="1"/>
</dbReference>
<dbReference type="GO" id="GO:0043115">
    <property type="term" value="F:precorrin-2 dehydrogenase activity"/>
    <property type="evidence" value="ECO:0007669"/>
    <property type="project" value="UniProtKB-EC"/>
</dbReference>
<dbReference type="InterPro" id="IPR028281">
    <property type="entry name" value="Sirohaem_synthase_central"/>
</dbReference>
<evidence type="ECO:0000256" key="5">
    <source>
        <dbReference type="ARBA" id="ARBA00023244"/>
    </source>
</evidence>
<dbReference type="UniPathway" id="UPA00262">
    <property type="reaction ID" value="UER00222"/>
</dbReference>
<dbReference type="PANTHER" id="PTHR35330">
    <property type="entry name" value="SIROHEME BIOSYNTHESIS PROTEIN MET8"/>
    <property type="match status" value="1"/>
</dbReference>
<dbReference type="GeneID" id="14408118"/>
<dbReference type="EMBL" id="CP003362">
    <property type="protein sequence ID" value="AGB49068.1"/>
    <property type="molecule type" value="Genomic_DNA"/>
</dbReference>
<evidence type="ECO:0000256" key="1">
    <source>
        <dbReference type="ARBA" id="ARBA00005010"/>
    </source>
</evidence>
<comment type="pathway">
    <text evidence="1">Porphyrin-containing compound metabolism; siroheme biosynthesis; sirohydrochlorin from precorrin-2: step 1/1.</text>
</comment>
<dbReference type="SUPFAM" id="SSF51735">
    <property type="entry name" value="NAD(P)-binding Rossmann-fold domains"/>
    <property type="match status" value="1"/>
</dbReference>
<dbReference type="GO" id="GO:0019354">
    <property type="term" value="P:siroheme biosynthetic process"/>
    <property type="evidence" value="ECO:0007669"/>
    <property type="project" value="UniProtKB-UniPathway"/>
</dbReference>
<feature type="domain" description="Siroheme synthase central" evidence="7">
    <location>
        <begin position="127"/>
        <end position="153"/>
    </location>
</feature>
<protein>
    <recommendedName>
        <fullName evidence="2">precorrin-2 dehydrogenase</fullName>
        <ecNumber evidence="2">1.3.1.76</ecNumber>
    </recommendedName>
</protein>
<gene>
    <name evidence="8" type="ordered locus">Metho_0825</name>
</gene>
<evidence type="ECO:0000259" key="7">
    <source>
        <dbReference type="Pfam" id="PF14824"/>
    </source>
</evidence>
<evidence type="ECO:0000256" key="2">
    <source>
        <dbReference type="ARBA" id="ARBA00012400"/>
    </source>
</evidence>
<dbReference type="InterPro" id="IPR028161">
    <property type="entry name" value="Met8-like"/>
</dbReference>
<evidence type="ECO:0000313" key="9">
    <source>
        <dbReference type="Proteomes" id="UP000010866"/>
    </source>
</evidence>
<dbReference type="InterPro" id="IPR036291">
    <property type="entry name" value="NAD(P)-bd_dom_sf"/>
</dbReference>
<dbReference type="EC" id="1.3.1.76" evidence="2"/>
<dbReference type="Gene3D" id="3.40.50.720">
    <property type="entry name" value="NAD(P)-binding Rossmann-like Domain"/>
    <property type="match status" value="1"/>
</dbReference>
<sequence>MPENKRFLPLMIDLHGRTVVIFGGGSVGERKAELFSEYGNTVVISRNFSHRLSELHDQKLATLIRADAGTLSDNDIKEIIEDAFLVIPATSNRQINDRITTIARSLKILTNQVDTIGEITIPAVIHRGDLVIGISTTGSSPAFSRYVRQNIEKVITPEYEQMILLQNDIRTYLKEHIKEQKMRKTILWEVLEDPMVWKDISESYEKAYKRAYVIVQKQINKKD</sequence>
<dbReference type="GO" id="GO:0004325">
    <property type="term" value="F:ferrochelatase activity"/>
    <property type="evidence" value="ECO:0007669"/>
    <property type="project" value="InterPro"/>
</dbReference>
<dbReference type="HOGENOM" id="CLU_011276_8_1_2"/>
<keyword evidence="3" id="KW-0560">Oxidoreductase</keyword>
<evidence type="ECO:0000256" key="6">
    <source>
        <dbReference type="ARBA" id="ARBA00047561"/>
    </source>
</evidence>
<evidence type="ECO:0000256" key="4">
    <source>
        <dbReference type="ARBA" id="ARBA00023027"/>
    </source>
</evidence>
<reference evidence="9" key="1">
    <citation type="submission" date="2012-02" db="EMBL/GenBank/DDBJ databases">
        <title>Complete sequence of chromosome of Methanomethylovorans hollandica DSM 15978.</title>
        <authorList>
            <person name="Lucas S."/>
            <person name="Copeland A."/>
            <person name="Lapidus A."/>
            <person name="Glavina del Rio T."/>
            <person name="Dalin E."/>
            <person name="Tice H."/>
            <person name="Bruce D."/>
            <person name="Goodwin L."/>
            <person name="Pitluck S."/>
            <person name="Peters L."/>
            <person name="Mikhailova N."/>
            <person name="Held B."/>
            <person name="Kyrpides N."/>
            <person name="Mavromatis K."/>
            <person name="Ivanova N."/>
            <person name="Brettin T."/>
            <person name="Detter J.C."/>
            <person name="Han C."/>
            <person name="Larimer F."/>
            <person name="Land M."/>
            <person name="Hauser L."/>
            <person name="Markowitz V."/>
            <person name="Cheng J.-F."/>
            <person name="Hugenholtz P."/>
            <person name="Woyke T."/>
            <person name="Wu D."/>
            <person name="Spring S."/>
            <person name="Schroeder M."/>
            <person name="Brambilla E."/>
            <person name="Klenk H.-P."/>
            <person name="Eisen J.A."/>
        </authorList>
    </citation>
    <scope>NUCLEOTIDE SEQUENCE [LARGE SCALE GENOMIC DNA]</scope>
    <source>
        <strain evidence="9">DSM 15978 / NBRC 107637 / DMS1</strain>
    </source>
</reference>
<accession>L0KYB3</accession>
<dbReference type="RefSeq" id="WP_015324235.1">
    <property type="nucleotide sequence ID" value="NC_019977.1"/>
</dbReference>
<dbReference type="Pfam" id="PF14824">
    <property type="entry name" value="Sirohm_synth_M"/>
    <property type="match status" value="1"/>
</dbReference>
<dbReference type="InterPro" id="IPR006367">
    <property type="entry name" value="Sirohaem_synthase_N"/>
</dbReference>
<dbReference type="Proteomes" id="UP000010866">
    <property type="component" value="Chromosome"/>
</dbReference>
<evidence type="ECO:0000256" key="3">
    <source>
        <dbReference type="ARBA" id="ARBA00023002"/>
    </source>
</evidence>
<keyword evidence="9" id="KW-1185">Reference proteome</keyword>
<dbReference type="SUPFAM" id="SSF75615">
    <property type="entry name" value="Siroheme synthase middle domains-like"/>
    <property type="match status" value="1"/>
</dbReference>
<comment type="catalytic activity">
    <reaction evidence="6">
        <text>precorrin-2 + NAD(+) = sirohydrochlorin + NADH + 2 H(+)</text>
        <dbReference type="Rhea" id="RHEA:15613"/>
        <dbReference type="ChEBI" id="CHEBI:15378"/>
        <dbReference type="ChEBI" id="CHEBI:57540"/>
        <dbReference type="ChEBI" id="CHEBI:57945"/>
        <dbReference type="ChEBI" id="CHEBI:58351"/>
        <dbReference type="ChEBI" id="CHEBI:58827"/>
        <dbReference type="EC" id="1.3.1.76"/>
    </reaction>
</comment>
<dbReference type="STRING" id="867904.Metho_0825"/>
<dbReference type="OrthoDB" id="10510at2157"/>